<reference evidence="2 3" key="1">
    <citation type="journal article" date="2015" name="Nature">
        <title>rRNA introns, odd ribosomes, and small enigmatic genomes across a large radiation of phyla.</title>
        <authorList>
            <person name="Brown C.T."/>
            <person name="Hug L.A."/>
            <person name="Thomas B.C."/>
            <person name="Sharon I."/>
            <person name="Castelle C.J."/>
            <person name="Singh A."/>
            <person name="Wilkins M.J."/>
            <person name="Williams K.H."/>
            <person name="Banfield J.F."/>
        </authorList>
    </citation>
    <scope>NUCLEOTIDE SEQUENCE [LARGE SCALE GENOMIC DNA]</scope>
</reference>
<gene>
    <name evidence="2" type="ORF">UX78_C0030G0007</name>
</gene>
<feature type="transmembrane region" description="Helical" evidence="1">
    <location>
        <begin position="30"/>
        <end position="47"/>
    </location>
</feature>
<evidence type="ECO:0000256" key="1">
    <source>
        <dbReference type="SAM" id="Phobius"/>
    </source>
</evidence>
<evidence type="ECO:0000313" key="3">
    <source>
        <dbReference type="Proteomes" id="UP000034607"/>
    </source>
</evidence>
<comment type="caution">
    <text evidence="2">The sequence shown here is derived from an EMBL/GenBank/DDBJ whole genome shotgun (WGS) entry which is preliminary data.</text>
</comment>
<keyword evidence="1" id="KW-1133">Transmembrane helix</keyword>
<proteinExistence type="predicted"/>
<organism evidence="2 3">
    <name type="scientific">Candidatus Amesbacteria bacterium GW2011_GWA2_47_11</name>
    <dbReference type="NCBI Taxonomy" id="1618357"/>
    <lineage>
        <taxon>Bacteria</taxon>
        <taxon>Candidatus Amesiibacteriota</taxon>
    </lineage>
</organism>
<dbReference type="Proteomes" id="UP000034607">
    <property type="component" value="Unassembled WGS sequence"/>
</dbReference>
<protein>
    <submittedName>
        <fullName evidence="2">Uncharacterized protein</fullName>
    </submittedName>
</protein>
<dbReference type="EMBL" id="LCNM01000030">
    <property type="protein sequence ID" value="KKU54916.1"/>
    <property type="molecule type" value="Genomic_DNA"/>
</dbReference>
<keyword evidence="1" id="KW-0472">Membrane</keyword>
<accession>A0A0G1RCM9</accession>
<keyword evidence="1" id="KW-0812">Transmembrane</keyword>
<dbReference type="AlphaFoldDB" id="A0A0G1RCM9"/>
<evidence type="ECO:0000313" key="2">
    <source>
        <dbReference type="EMBL" id="KKU54916.1"/>
    </source>
</evidence>
<sequence>MATGKLKVKNEKLKVGEGAEVKWPKKTDKWVNLGWSLLLLGGLAHMLPEQMAPLLKWSLWGGSVQMAVGVLSVIIALYYLLGEEE</sequence>
<name>A0A0G1RCM9_9BACT</name>
<feature type="transmembrane region" description="Helical" evidence="1">
    <location>
        <begin position="59"/>
        <end position="81"/>
    </location>
</feature>